<dbReference type="STRING" id="29485.CH64_2458"/>
<evidence type="ECO:0000256" key="1">
    <source>
        <dbReference type="ARBA" id="ARBA00001609"/>
    </source>
</evidence>
<dbReference type="InterPro" id="IPR006026">
    <property type="entry name" value="Peptidase_Metallo"/>
</dbReference>
<dbReference type="EMBL" id="CTKE01000004">
    <property type="protein sequence ID" value="CQI88690.1"/>
    <property type="molecule type" value="Genomic_DNA"/>
</dbReference>
<dbReference type="GO" id="GO:0005615">
    <property type="term" value="C:extracellular space"/>
    <property type="evidence" value="ECO:0007669"/>
    <property type="project" value="InterPro"/>
</dbReference>
<dbReference type="InterPro" id="IPR001343">
    <property type="entry name" value="Hemolysn_Ca-bd"/>
</dbReference>
<organism evidence="11 13">
    <name type="scientific">Yersinia rohdei</name>
    <dbReference type="NCBI Taxonomy" id="29485"/>
    <lineage>
        <taxon>Bacteria</taxon>
        <taxon>Pseudomonadati</taxon>
        <taxon>Pseudomonadota</taxon>
        <taxon>Gammaproteobacteria</taxon>
        <taxon>Enterobacterales</taxon>
        <taxon>Yersiniaceae</taxon>
        <taxon>Yersinia</taxon>
    </lineage>
</organism>
<name>A0A0U1HQ64_YERRO</name>
<dbReference type="SMART" id="SM00235">
    <property type="entry name" value="ZnMc"/>
    <property type="match status" value="1"/>
</dbReference>
<dbReference type="GeneID" id="45567742"/>
<dbReference type="Pfam" id="PF05572">
    <property type="entry name" value="Peptidase_M43"/>
    <property type="match status" value="1"/>
</dbReference>
<keyword evidence="11" id="KW-0482">Metalloprotease</keyword>
<evidence type="ECO:0000313" key="12">
    <source>
        <dbReference type="Proteomes" id="UP000031914"/>
    </source>
</evidence>
<dbReference type="EMBL" id="CP009787">
    <property type="protein sequence ID" value="AJJ09114.1"/>
    <property type="molecule type" value="Genomic_DNA"/>
</dbReference>
<dbReference type="GO" id="GO:0008270">
    <property type="term" value="F:zinc ion binding"/>
    <property type="evidence" value="ECO:0007669"/>
    <property type="project" value="InterPro"/>
</dbReference>
<dbReference type="Pfam" id="PF00353">
    <property type="entry name" value="HemolysinCabind"/>
    <property type="match status" value="1"/>
</dbReference>
<dbReference type="Pfam" id="PF08548">
    <property type="entry name" value="Peptidase_M10_C"/>
    <property type="match status" value="1"/>
</dbReference>
<dbReference type="GO" id="GO:0006508">
    <property type="term" value="P:proteolysis"/>
    <property type="evidence" value="ECO:0007669"/>
    <property type="project" value="UniProtKB-KW"/>
</dbReference>
<dbReference type="OrthoDB" id="733404at2"/>
<evidence type="ECO:0000313" key="11">
    <source>
        <dbReference type="EMBL" id="CQI88690.1"/>
    </source>
</evidence>
<evidence type="ECO:0000256" key="5">
    <source>
        <dbReference type="ARBA" id="ARBA00012422"/>
    </source>
</evidence>
<dbReference type="InterPro" id="IPR034033">
    <property type="entry name" value="Serralysin-like"/>
</dbReference>
<dbReference type="Gene3D" id="2.150.10.10">
    <property type="entry name" value="Serralysin-like metalloprotease, C-terminal"/>
    <property type="match status" value="1"/>
</dbReference>
<dbReference type="CDD" id="cd04277">
    <property type="entry name" value="ZnMc_serralysin_like"/>
    <property type="match status" value="1"/>
</dbReference>
<dbReference type="GO" id="GO:0005509">
    <property type="term" value="F:calcium ion binding"/>
    <property type="evidence" value="ECO:0007669"/>
    <property type="project" value="InterPro"/>
</dbReference>
<protein>
    <recommendedName>
        <fullName evidence="5">serralysin</fullName>
        <ecNumber evidence="5">3.4.24.40</ecNumber>
    </recommendedName>
</protein>
<evidence type="ECO:0000313" key="13">
    <source>
        <dbReference type="Proteomes" id="UP000042054"/>
    </source>
</evidence>
<dbReference type="GO" id="GO:0008237">
    <property type="term" value="F:metallopeptidase activity"/>
    <property type="evidence" value="ECO:0007669"/>
    <property type="project" value="UniProtKB-KW"/>
</dbReference>
<comment type="subcellular location">
    <subcellularLocation>
        <location evidence="3">Secreted</location>
    </subcellularLocation>
</comment>
<reference evidence="11 13" key="2">
    <citation type="submission" date="2015-03" db="EMBL/GenBank/DDBJ databases">
        <authorList>
            <person name="Murphy D."/>
        </authorList>
    </citation>
    <scope>NUCLEOTIDE SEQUENCE [LARGE SCALE GENOMIC DNA]</scope>
    <source>
        <strain evidence="11 13">68/02</strain>
    </source>
</reference>
<dbReference type="SUPFAM" id="SSF51120">
    <property type="entry name" value="beta-Roll"/>
    <property type="match status" value="1"/>
</dbReference>
<keyword evidence="6" id="KW-0964">Secreted</keyword>
<gene>
    <name evidence="11" type="primary">prtC</name>
    <name evidence="10" type="synonym">prtG</name>
    <name evidence="10" type="ORF">CH64_2458</name>
    <name evidence="11" type="ORF">ERS008555_01039</name>
</gene>
<dbReference type="Proteomes" id="UP000031914">
    <property type="component" value="Chromosome"/>
</dbReference>
<keyword evidence="8" id="KW-0106">Calcium</keyword>
<evidence type="ECO:0000259" key="9">
    <source>
        <dbReference type="SMART" id="SM00235"/>
    </source>
</evidence>
<comment type="similarity">
    <text evidence="4">Belongs to the peptidase M10B family.</text>
</comment>
<dbReference type="Proteomes" id="UP000042054">
    <property type="component" value="Unassembled WGS sequence"/>
</dbReference>
<keyword evidence="7" id="KW-0677">Repeat</keyword>
<evidence type="ECO:0000256" key="7">
    <source>
        <dbReference type="ARBA" id="ARBA00022737"/>
    </source>
</evidence>
<proteinExistence type="inferred from homology"/>
<dbReference type="SUPFAM" id="SSF55486">
    <property type="entry name" value="Metalloproteases ('zincins'), catalytic domain"/>
    <property type="match status" value="1"/>
</dbReference>
<dbReference type="InterPro" id="IPR011049">
    <property type="entry name" value="Serralysin-like_metalloprot_C"/>
</dbReference>
<dbReference type="EC" id="3.4.24.40" evidence="5"/>
<evidence type="ECO:0000256" key="8">
    <source>
        <dbReference type="ARBA" id="ARBA00022837"/>
    </source>
</evidence>
<dbReference type="InterPro" id="IPR013858">
    <property type="entry name" value="Peptidase_M10B_C"/>
</dbReference>
<evidence type="ECO:0000256" key="2">
    <source>
        <dbReference type="ARBA" id="ARBA00001913"/>
    </source>
</evidence>
<evidence type="ECO:0000256" key="4">
    <source>
        <dbReference type="ARBA" id="ARBA00009490"/>
    </source>
</evidence>
<keyword evidence="12" id="KW-1185">Reference proteome</keyword>
<sequence>MTREWTEIGIIAASNINTENITTDNTNDTNIINSITNEKLSEITPEYTFGDKTKITNKIFYSFSQSYSLWESDITYQQDAPIFPFNQQQIRQAKLAMQSCADAANIHFMETSQDNPANLLFLNYEQQDVTIAGYAYYPGQGDFSPLWINFAHCDAANPTQTSYSALILTHELGHTLGLKHTHNPDSYTQQVSVMSYLSEQSSDADYLGHHPSTPQMLDIAALQYLYGANPHTRLGNTTYGFNSNSSREYLTANNASDILIFCVWDAGGIDTFDFSGYKQNQTINLNQLSFSDVGGLKGNISIAADVIIENAIGGDGDDNIKGNKADNRLTGGGGADQLWGNQGYNTFVYQSVSDSLTTAADTLHDFNVDKDKIDLSALALDSNKTRLVDKFSFGGDTEIMQHYDDIRDMTYLMIDFDNQVHENDMLIKLTGNHQLSCNNFILSPSFTA</sequence>
<accession>A0A0U1HQ64</accession>
<comment type="catalytic activity">
    <reaction evidence="1">
        <text>Preferential cleavage of bonds with hydrophobic residues in P1'.</text>
        <dbReference type="EC" id="3.4.24.40"/>
    </reaction>
</comment>
<evidence type="ECO:0000256" key="3">
    <source>
        <dbReference type="ARBA" id="ARBA00004613"/>
    </source>
</evidence>
<keyword evidence="11" id="KW-0645">Protease</keyword>
<dbReference type="InterPro" id="IPR008754">
    <property type="entry name" value="Peptidase_M43"/>
</dbReference>
<dbReference type="KEGG" id="yro:CH64_2458"/>
<comment type="cofactor">
    <cofactor evidence="2">
        <name>Ca(2+)</name>
        <dbReference type="ChEBI" id="CHEBI:29108"/>
    </cofactor>
</comment>
<dbReference type="Gene3D" id="3.40.390.10">
    <property type="entry name" value="Collagenase (Catalytic Domain)"/>
    <property type="match status" value="1"/>
</dbReference>
<evidence type="ECO:0000256" key="6">
    <source>
        <dbReference type="ARBA" id="ARBA00022525"/>
    </source>
</evidence>
<evidence type="ECO:0000313" key="10">
    <source>
        <dbReference type="EMBL" id="AJJ09114.1"/>
    </source>
</evidence>
<dbReference type="AlphaFoldDB" id="A0A0U1HQ64"/>
<feature type="domain" description="Peptidase metallopeptidase" evidence="9">
    <location>
        <begin position="66"/>
        <end position="228"/>
    </location>
</feature>
<dbReference type="RefSeq" id="WP_004714774.1">
    <property type="nucleotide sequence ID" value="NZ_CABIHW010000007.1"/>
</dbReference>
<dbReference type="InterPro" id="IPR024079">
    <property type="entry name" value="MetalloPept_cat_dom_sf"/>
</dbReference>
<keyword evidence="11" id="KW-0378">Hydrolase</keyword>
<reference evidence="10 12" key="1">
    <citation type="journal article" date="2015" name="Genome Announc.">
        <title>Thirty-Two Complete Genome Assemblies of Nine Yersinia Species, Including Y. pestis, Y. pseudotuberculosis, and Y. enterocolitica.</title>
        <authorList>
            <person name="Johnson S.L."/>
            <person name="Daligault H.E."/>
            <person name="Davenport K.W."/>
            <person name="Jaissle J."/>
            <person name="Frey K.G."/>
            <person name="Ladner J.T."/>
            <person name="Broomall S.M."/>
            <person name="Bishop-Lilly K.A."/>
            <person name="Bruce D.C."/>
            <person name="Coyne S.R."/>
            <person name="Gibbons H.S."/>
            <person name="Lo C.C."/>
            <person name="Munk A.C."/>
            <person name="Rosenzweig C.N."/>
            <person name="Koroleva G.I."/>
            <person name="Palacios G.F."/>
            <person name="Redden C.L."/>
            <person name="Xu Y."/>
            <person name="Minogue T.D."/>
            <person name="Chain P.S."/>
        </authorList>
    </citation>
    <scope>NUCLEOTIDE SEQUENCE [LARGE SCALE GENOMIC DNA]</scope>
    <source>
        <strain evidence="10 12">YRA</strain>
    </source>
</reference>